<dbReference type="PANTHER" id="PTHR43818">
    <property type="entry name" value="BCDNA.GH03377"/>
    <property type="match status" value="1"/>
</dbReference>
<evidence type="ECO:0000259" key="2">
    <source>
        <dbReference type="Pfam" id="PF01408"/>
    </source>
</evidence>
<proteinExistence type="predicted"/>
<feature type="domain" description="Gfo/Idh/MocA-like oxidoreductase N-terminal" evidence="2">
    <location>
        <begin position="9"/>
        <end position="123"/>
    </location>
</feature>
<dbReference type="SUPFAM" id="SSF55347">
    <property type="entry name" value="Glyceraldehyde-3-phosphate dehydrogenase-like, C-terminal domain"/>
    <property type="match status" value="1"/>
</dbReference>
<dbReference type="RefSeq" id="WP_049993220.1">
    <property type="nucleotide sequence ID" value="NZ_CP031310.1"/>
</dbReference>
<dbReference type="Gene3D" id="3.40.50.720">
    <property type="entry name" value="NAD(P)-binding Rossmann-like Domain"/>
    <property type="match status" value="1"/>
</dbReference>
<dbReference type="GO" id="GO:0016491">
    <property type="term" value="F:oxidoreductase activity"/>
    <property type="evidence" value="ECO:0007669"/>
    <property type="project" value="UniProtKB-KW"/>
</dbReference>
<dbReference type="InterPro" id="IPR000683">
    <property type="entry name" value="Gfo/Idh/MocA-like_OxRdtase_N"/>
</dbReference>
<dbReference type="Proteomes" id="UP000296706">
    <property type="component" value="Chromosome"/>
</dbReference>
<evidence type="ECO:0000313" key="4">
    <source>
        <dbReference type="EMBL" id="QCC49773.1"/>
    </source>
</evidence>
<organism evidence="4 5">
    <name type="scientific">Halapricum salinum</name>
    <dbReference type="NCBI Taxonomy" id="1457250"/>
    <lineage>
        <taxon>Archaea</taxon>
        <taxon>Methanobacteriati</taxon>
        <taxon>Methanobacteriota</taxon>
        <taxon>Stenosarchaea group</taxon>
        <taxon>Halobacteria</taxon>
        <taxon>Halobacteriales</taxon>
        <taxon>Haloarculaceae</taxon>
        <taxon>Halapricum</taxon>
    </lineage>
</organism>
<dbReference type="InterPro" id="IPR036291">
    <property type="entry name" value="NAD(P)-bd_dom_sf"/>
</dbReference>
<keyword evidence="5" id="KW-1185">Reference proteome</keyword>
<gene>
    <name evidence="4" type="ORF">DV733_00375</name>
</gene>
<reference evidence="4 5" key="1">
    <citation type="journal article" date="2019" name="Nat. Commun.">
        <title>A new type of DNA phosphorothioation-based antiviral system in archaea.</title>
        <authorList>
            <person name="Xiong L."/>
            <person name="Liu S."/>
            <person name="Chen S."/>
            <person name="Xiao Y."/>
            <person name="Zhu B."/>
            <person name="Gao Y."/>
            <person name="Zhang Y."/>
            <person name="Chen B."/>
            <person name="Luo J."/>
            <person name="Deng Z."/>
            <person name="Chen X."/>
            <person name="Wang L."/>
            <person name="Chen S."/>
        </authorList>
    </citation>
    <scope>NUCLEOTIDE SEQUENCE [LARGE SCALE GENOMIC DNA]</scope>
    <source>
        <strain evidence="4 5">CBA1105</strain>
    </source>
</reference>
<dbReference type="SUPFAM" id="SSF51735">
    <property type="entry name" value="NAD(P)-binding Rossmann-fold domains"/>
    <property type="match status" value="1"/>
</dbReference>
<dbReference type="PANTHER" id="PTHR43818:SF11">
    <property type="entry name" value="BCDNA.GH03377"/>
    <property type="match status" value="1"/>
</dbReference>
<sequence>MGTTSTTPRVGIVGLGGIGTHHANCLIDNEANLVAGLDIDAAARRRFAEEYDVEAYADTEAFFDAIDAVIVTTPNAFHEEYTVGALQADCAVLVEKPLAHTLDSAERIAAAARDSPEICMVGFHNRYDPLAEAVASYARDGFFGEIQHVDATYVRRRGIPGQGTWFTDADVAGGGALIDLGVHAIDLVLSIMDFPEVEEISGVTRSTFGPREDYVDVHGWGVEDGEFDVDDSVNAQFRTDDDATISLDVAWASNRENEKSFLFRGTEGGAKLDMDGELTLYDSSASGVDHHRTTTIDTEDYDAHAAEQRAFLDAVATGEHPGRNTVEQGLFVQRLIESIYQSSAEGNAVAF</sequence>
<accession>A0A4D6H7J4</accession>
<protein>
    <submittedName>
        <fullName evidence="4">Gfo/Idh/MocA family oxidoreductase</fullName>
    </submittedName>
</protein>
<dbReference type="STRING" id="1457250.GCA_000755225_02367"/>
<dbReference type="EMBL" id="CP031310">
    <property type="protein sequence ID" value="QCC49773.1"/>
    <property type="molecule type" value="Genomic_DNA"/>
</dbReference>
<dbReference type="InterPro" id="IPR055170">
    <property type="entry name" value="GFO_IDH_MocA-like_dom"/>
</dbReference>
<evidence type="ECO:0000256" key="1">
    <source>
        <dbReference type="ARBA" id="ARBA00023002"/>
    </source>
</evidence>
<dbReference type="OrthoDB" id="226094at2157"/>
<dbReference type="KEGG" id="hsn:DV733_00375"/>
<name>A0A4D6H7J4_9EURY</name>
<dbReference type="GO" id="GO:0000166">
    <property type="term" value="F:nucleotide binding"/>
    <property type="evidence" value="ECO:0007669"/>
    <property type="project" value="InterPro"/>
</dbReference>
<dbReference type="Pfam" id="PF01408">
    <property type="entry name" value="GFO_IDH_MocA"/>
    <property type="match status" value="1"/>
</dbReference>
<feature type="domain" description="GFO/IDH/MocA-like oxidoreductase" evidence="3">
    <location>
        <begin position="136"/>
        <end position="270"/>
    </location>
</feature>
<dbReference type="AlphaFoldDB" id="A0A4D6H7J4"/>
<dbReference type="Gene3D" id="3.30.360.10">
    <property type="entry name" value="Dihydrodipicolinate Reductase, domain 2"/>
    <property type="match status" value="1"/>
</dbReference>
<evidence type="ECO:0000313" key="5">
    <source>
        <dbReference type="Proteomes" id="UP000296706"/>
    </source>
</evidence>
<dbReference type="InterPro" id="IPR050463">
    <property type="entry name" value="Gfo/Idh/MocA_oxidrdct_glycsds"/>
</dbReference>
<evidence type="ECO:0000259" key="3">
    <source>
        <dbReference type="Pfam" id="PF22725"/>
    </source>
</evidence>
<keyword evidence="1" id="KW-0560">Oxidoreductase</keyword>
<dbReference type="GeneID" id="39846278"/>
<dbReference type="Pfam" id="PF22725">
    <property type="entry name" value="GFO_IDH_MocA_C3"/>
    <property type="match status" value="1"/>
</dbReference>